<evidence type="ECO:0008006" key="5">
    <source>
        <dbReference type="Google" id="ProtNLM"/>
    </source>
</evidence>
<evidence type="ECO:0000313" key="3">
    <source>
        <dbReference type="EMBL" id="SEQ94527.1"/>
    </source>
</evidence>
<protein>
    <recommendedName>
        <fullName evidence="5">Regulatory protein, luxR family</fullName>
    </recommendedName>
</protein>
<proteinExistence type="predicted"/>
<dbReference type="RefSeq" id="WP_143064778.1">
    <property type="nucleotide sequence ID" value="NZ_FOFN01000004.1"/>
</dbReference>
<keyword evidence="2" id="KW-0472">Membrane</keyword>
<evidence type="ECO:0000256" key="1">
    <source>
        <dbReference type="SAM" id="Coils"/>
    </source>
</evidence>
<feature type="coiled-coil region" evidence="1">
    <location>
        <begin position="374"/>
        <end position="401"/>
    </location>
</feature>
<accession>A0A1H9K6G6</accession>
<name>A0A1H9K6G6_9FLAO</name>
<dbReference type="OrthoDB" id="1454352at2"/>
<dbReference type="STRING" id="419940.SAMN05421824_2633"/>
<gene>
    <name evidence="3" type="ORF">SAMN05421824_2633</name>
</gene>
<dbReference type="Proteomes" id="UP000198999">
    <property type="component" value="Unassembled WGS sequence"/>
</dbReference>
<keyword evidence="1" id="KW-0175">Coiled coil</keyword>
<dbReference type="InterPro" id="IPR016032">
    <property type="entry name" value="Sig_transdc_resp-reg_C-effctor"/>
</dbReference>
<keyword evidence="2" id="KW-0812">Transmembrane</keyword>
<evidence type="ECO:0000256" key="2">
    <source>
        <dbReference type="SAM" id="Phobius"/>
    </source>
</evidence>
<keyword evidence="4" id="KW-1185">Reference proteome</keyword>
<dbReference type="EMBL" id="FOFN01000004">
    <property type="protein sequence ID" value="SEQ94527.1"/>
    <property type="molecule type" value="Genomic_DNA"/>
</dbReference>
<sequence>MAFSLYNLSCSGQQSTEDYFRFLDSADTYVDIDTRKTKKFLDSIPKPIHQHIAGRVAEYYSIKALIHDEYNRQAKFYQSNILALRYAIEEENYCIAGQASLDLHTDKFVVADDSNDTKYLDQAREYLIKCEDKYAILQIDEMLSYYKSLDGKFKESNTIILNNLSHYRSIKDEEGYYYMFANYMLASNYLQLNNLKNAYRYFNELKRLKQNKTILPYNHRSFMASMYLFFAEFHFDQKQLDSTFHYLKNASQHTKFMAVDALKDYYKLSADSHKQLNNIEASKKFIDSLAVFQDELFHNNINASYDINNVLLESELEIVNQKKEKSSMQKFLFLLLGLVMLLSLVYVFFYRKHKMKLKTAKCEAKDLNYIKTNNEQLAVKVHGLEAYIKNLKKEVKEISSEKCLEKQKLKIKELYTTLHINSSTILDKSESHLELINDLNIDFFKKIDVLYPQLNKSEIIICYYILIGFTNKEISIFLNTSVRAVESRRYRISKKIDFDKSNFTLVEHLEKTFKDALHNTILSH</sequence>
<dbReference type="AlphaFoldDB" id="A0A1H9K6G6"/>
<dbReference type="GO" id="GO:0006355">
    <property type="term" value="P:regulation of DNA-templated transcription"/>
    <property type="evidence" value="ECO:0007669"/>
    <property type="project" value="InterPro"/>
</dbReference>
<keyword evidence="2" id="KW-1133">Transmembrane helix</keyword>
<dbReference type="SUPFAM" id="SSF46894">
    <property type="entry name" value="C-terminal effector domain of the bipartite response regulators"/>
    <property type="match status" value="1"/>
</dbReference>
<feature type="transmembrane region" description="Helical" evidence="2">
    <location>
        <begin position="331"/>
        <end position="349"/>
    </location>
</feature>
<dbReference type="GO" id="GO:0003677">
    <property type="term" value="F:DNA binding"/>
    <property type="evidence" value="ECO:0007669"/>
    <property type="project" value="InterPro"/>
</dbReference>
<organism evidence="3 4">
    <name type="scientific">Hyunsoonleella jejuensis</name>
    <dbReference type="NCBI Taxonomy" id="419940"/>
    <lineage>
        <taxon>Bacteria</taxon>
        <taxon>Pseudomonadati</taxon>
        <taxon>Bacteroidota</taxon>
        <taxon>Flavobacteriia</taxon>
        <taxon>Flavobacteriales</taxon>
        <taxon>Flavobacteriaceae</taxon>
    </lineage>
</organism>
<evidence type="ECO:0000313" key="4">
    <source>
        <dbReference type="Proteomes" id="UP000198999"/>
    </source>
</evidence>
<reference evidence="3 4" key="1">
    <citation type="submission" date="2016-10" db="EMBL/GenBank/DDBJ databases">
        <authorList>
            <person name="de Groot N.N."/>
        </authorList>
    </citation>
    <scope>NUCLEOTIDE SEQUENCE [LARGE SCALE GENOMIC DNA]</scope>
    <source>
        <strain evidence="3 4">DSM 21035</strain>
    </source>
</reference>